<dbReference type="GO" id="GO:0015012">
    <property type="term" value="P:heparan sulfate proteoglycan biosynthetic process"/>
    <property type="evidence" value="ECO:0007669"/>
    <property type="project" value="InterPro"/>
</dbReference>
<keyword evidence="7 13" id="KW-0812">Transmembrane</keyword>
<protein>
    <recommendedName>
        <fullName evidence="6">heparosan-N-sulfate-glucuronate 5-epimerase</fullName>
        <ecNumber evidence="6">5.1.3.17</ecNumber>
    </recommendedName>
</protein>
<dbReference type="Pfam" id="PF06662">
    <property type="entry name" value="C5-epim_C"/>
    <property type="match status" value="1"/>
</dbReference>
<evidence type="ECO:0000256" key="5">
    <source>
        <dbReference type="ARBA" id="ARBA00005584"/>
    </source>
</evidence>
<organism evidence="16 17">
    <name type="scientific">Sitophilus oryzae</name>
    <name type="common">Rice weevil</name>
    <name type="synonym">Curculio oryzae</name>
    <dbReference type="NCBI Taxonomy" id="7048"/>
    <lineage>
        <taxon>Eukaryota</taxon>
        <taxon>Metazoa</taxon>
        <taxon>Ecdysozoa</taxon>
        <taxon>Arthropoda</taxon>
        <taxon>Hexapoda</taxon>
        <taxon>Insecta</taxon>
        <taxon>Pterygota</taxon>
        <taxon>Neoptera</taxon>
        <taxon>Endopterygota</taxon>
        <taxon>Coleoptera</taxon>
        <taxon>Polyphaga</taxon>
        <taxon>Cucujiformia</taxon>
        <taxon>Curculionidae</taxon>
        <taxon>Dryophthorinae</taxon>
        <taxon>Sitophilus</taxon>
    </lineage>
</organism>
<keyword evidence="8" id="KW-0735">Signal-anchor</keyword>
<keyword evidence="16" id="KW-1185">Reference proteome</keyword>
<evidence type="ECO:0000313" key="17">
    <source>
        <dbReference type="RefSeq" id="XP_030766642.1"/>
    </source>
</evidence>
<evidence type="ECO:0000259" key="14">
    <source>
        <dbReference type="Pfam" id="PF06662"/>
    </source>
</evidence>
<dbReference type="GO" id="GO:0047464">
    <property type="term" value="F:heparosan-N-sulfate-glucuronate 5-epimerase activity"/>
    <property type="evidence" value="ECO:0007669"/>
    <property type="project" value="UniProtKB-EC"/>
</dbReference>
<evidence type="ECO:0000256" key="10">
    <source>
        <dbReference type="ARBA" id="ARBA00023136"/>
    </source>
</evidence>
<evidence type="ECO:0000313" key="16">
    <source>
        <dbReference type="Proteomes" id="UP000504635"/>
    </source>
</evidence>
<dbReference type="FunCoup" id="A0A6J2YTJ2">
    <property type="interactions" value="1095"/>
</dbReference>
<evidence type="ECO:0000256" key="8">
    <source>
        <dbReference type="ARBA" id="ARBA00022968"/>
    </source>
</evidence>
<comment type="pathway">
    <text evidence="3">Glycan metabolism; heparin biosynthesis.</text>
</comment>
<evidence type="ECO:0000256" key="13">
    <source>
        <dbReference type="SAM" id="Phobius"/>
    </source>
</evidence>
<dbReference type="Pfam" id="PF21174">
    <property type="entry name" value="Glce_b_sandwich"/>
    <property type="match status" value="1"/>
</dbReference>
<dbReference type="UniPathway" id="UPA00862"/>
<evidence type="ECO:0000256" key="11">
    <source>
        <dbReference type="ARBA" id="ARBA00023235"/>
    </source>
</evidence>
<proteinExistence type="inferred from homology"/>
<evidence type="ECO:0000256" key="12">
    <source>
        <dbReference type="ARBA" id="ARBA00037847"/>
    </source>
</evidence>
<dbReference type="InterPro" id="IPR059154">
    <property type="entry name" value="Glce_b_sandwich"/>
</dbReference>
<evidence type="ECO:0000256" key="6">
    <source>
        <dbReference type="ARBA" id="ARBA00012087"/>
    </source>
</evidence>
<dbReference type="GeneID" id="115890532"/>
<dbReference type="Proteomes" id="UP000504635">
    <property type="component" value="Unplaced"/>
</dbReference>
<dbReference type="RefSeq" id="XP_030766642.1">
    <property type="nucleotide sequence ID" value="XM_030910782.1"/>
</dbReference>
<evidence type="ECO:0000256" key="7">
    <source>
        <dbReference type="ARBA" id="ARBA00022692"/>
    </source>
</evidence>
<evidence type="ECO:0000259" key="15">
    <source>
        <dbReference type="Pfam" id="PF21174"/>
    </source>
</evidence>
<dbReference type="OrthoDB" id="5914444at2759"/>
<keyword evidence="10 13" id="KW-0472">Membrane</keyword>
<comment type="pathway">
    <text evidence="4">Glycan metabolism; heparan sulfate biosynthesis.</text>
</comment>
<dbReference type="InterPro" id="IPR010598">
    <property type="entry name" value="C5-epim_C"/>
</dbReference>
<evidence type="ECO:0000256" key="2">
    <source>
        <dbReference type="ARBA" id="ARBA00004606"/>
    </source>
</evidence>
<accession>A0A6J2YTJ2</accession>
<dbReference type="PANTHER" id="PTHR13174">
    <property type="entry name" value="D-GLUCURONYL C5-EPIMERASE"/>
    <property type="match status" value="1"/>
</dbReference>
<dbReference type="EC" id="5.1.3.17" evidence="6"/>
<comment type="subcellular location">
    <subcellularLocation>
        <location evidence="12">Endomembrane system</location>
        <topology evidence="12">Single-pass membrane protein</topology>
    </subcellularLocation>
    <subcellularLocation>
        <location evidence="2">Membrane</location>
        <topology evidence="2">Single-pass type II membrane protein</topology>
    </subcellularLocation>
</comment>
<dbReference type="GO" id="GO:0005794">
    <property type="term" value="C:Golgi apparatus"/>
    <property type="evidence" value="ECO:0007669"/>
    <property type="project" value="TreeGrafter"/>
</dbReference>
<dbReference type="PANTHER" id="PTHR13174:SF3">
    <property type="entry name" value="D-GLUCURONYL C5-EPIMERASE"/>
    <property type="match status" value="1"/>
</dbReference>
<dbReference type="AlphaFoldDB" id="A0A6J2YTJ2"/>
<dbReference type="KEGG" id="soy:115890532"/>
<name>A0A6J2YTJ2_SITOR</name>
<dbReference type="InParanoid" id="A0A6J2YTJ2"/>
<keyword evidence="11" id="KW-0413">Isomerase</keyword>
<feature type="domain" description="D-glucuronyl C5-epimerase beta-sandwich" evidence="15">
    <location>
        <begin position="247"/>
        <end position="370"/>
    </location>
</feature>
<comment type="catalytic activity">
    <reaction evidence="1">
        <text>[heparosan-N-sulfate](n) = [heparan-N-sulfate](n)</text>
        <dbReference type="Rhea" id="RHEA:20197"/>
        <dbReference type="Rhea" id="RHEA-COMP:9556"/>
        <dbReference type="Rhea" id="RHEA-COMP:9557"/>
        <dbReference type="ChEBI" id="CHEBI:58041"/>
        <dbReference type="ChEBI" id="CHEBI:58287"/>
        <dbReference type="EC" id="5.1.3.17"/>
    </reaction>
</comment>
<comment type="similarity">
    <text evidence="5">Belongs to the D-glucuronyl C5-epimerase family.</text>
</comment>
<sequence length="601" mass="68706">MFNKPCKINLMNTLQFSKDSLQSQKLYSSKNPPLFFVMMRFNNKIAMVFLSCIVIFMIILYSICSRNSSYISQNSNILSGKTADLQGPEEIDCDINGEYIIGCRKEGEEVYVPFSFLHRYFEIYGKLATYDGLERFEWSHSYSRIYHPKAKYDPRGVYMYFENYNVEVRDRVKCVTASEGVPVSTQWESQGYYYPTQIAQFGLSHYSKNLTDPEPRRKIFDDGDREIAKWVVPTSATLDVILDTKLNTKITKFKTSENYNEAIQLKMDHVSDLVMTIDVKLNGNSSLTVVLQNRETKINYFLHYITTDVLIAVQDNNIYHGIGIISEWTKLTRDLIVDLQKGLNYASKDKSKHKIPKSKLKIISINLRGSGAVDNLTLSSSEHIQQFYDAAEWFVKHQDSETGGWSIPVKRKLASGFVVLEKGWLSAMGQGQAISVLARAYAHSGGDQKYLNTALNGLKPFRVQSSEGGVLATFLNKYHWYEEYPTKPPSFVLNGFIFSLLGLYDLASIAPVEFSEEAEFLYNQGMETLKNMLTLFDMGSVTCYDLRHFTLGIAPNLARWDYHATHVNQLLLLSTIEDEPLLKTTAERWIGYMNGKRADHN</sequence>
<feature type="transmembrane region" description="Helical" evidence="13">
    <location>
        <begin position="45"/>
        <end position="63"/>
    </location>
</feature>
<dbReference type="InterPro" id="IPR039721">
    <property type="entry name" value="C5-epimerase"/>
</dbReference>
<gene>
    <name evidence="17" type="primary">LOC115890532</name>
</gene>
<evidence type="ECO:0000256" key="1">
    <source>
        <dbReference type="ARBA" id="ARBA00000434"/>
    </source>
</evidence>
<evidence type="ECO:0000256" key="4">
    <source>
        <dbReference type="ARBA" id="ARBA00005093"/>
    </source>
</evidence>
<keyword evidence="9 13" id="KW-1133">Transmembrane helix</keyword>
<feature type="domain" description="D-glucuronyl C5-epimerase C-terminal" evidence="14">
    <location>
        <begin position="398"/>
        <end position="590"/>
    </location>
</feature>
<reference evidence="17" key="1">
    <citation type="submission" date="2025-08" db="UniProtKB">
        <authorList>
            <consortium name="RefSeq"/>
        </authorList>
    </citation>
    <scope>IDENTIFICATION</scope>
    <source>
        <tissue evidence="17">Gonads</tissue>
    </source>
</reference>
<evidence type="ECO:0000256" key="3">
    <source>
        <dbReference type="ARBA" id="ARBA00004841"/>
    </source>
</evidence>
<dbReference type="GO" id="GO:0030210">
    <property type="term" value="P:heparin proteoglycan biosynthetic process"/>
    <property type="evidence" value="ECO:0007669"/>
    <property type="project" value="UniProtKB-UniPathway"/>
</dbReference>
<evidence type="ECO:0000256" key="9">
    <source>
        <dbReference type="ARBA" id="ARBA00022989"/>
    </source>
</evidence>